<reference evidence="1 2" key="1">
    <citation type="submission" date="2021-03" db="EMBL/GenBank/DDBJ databases">
        <title>Five novel Rahnella species.</title>
        <authorList>
            <person name="Brady C."/>
            <person name="Asselin J."/>
            <person name="Beer S."/>
            <person name="Bruberg M.B."/>
            <person name="Crampton B."/>
            <person name="Venter S."/>
            <person name="Arnold D."/>
            <person name="Denman S."/>
        </authorList>
    </citation>
    <scope>NUCLEOTIDE SEQUENCE [LARGE SCALE GENOMIC DNA]</scope>
    <source>
        <strain evidence="1 2">L72c</strain>
    </source>
</reference>
<dbReference type="EMBL" id="JAFMOU010000070">
    <property type="protein sequence ID" value="MBU9836434.1"/>
    <property type="molecule type" value="Genomic_DNA"/>
</dbReference>
<organism evidence="1 2">
    <name type="scientific">Rahnella perminowiae</name>
    <dbReference type="NCBI Taxonomy" id="2816244"/>
    <lineage>
        <taxon>Bacteria</taxon>
        <taxon>Pseudomonadati</taxon>
        <taxon>Pseudomonadota</taxon>
        <taxon>Gammaproteobacteria</taxon>
        <taxon>Enterobacterales</taxon>
        <taxon>Yersiniaceae</taxon>
        <taxon>Rahnella</taxon>
    </lineage>
</organism>
<comment type="caution">
    <text evidence="1">The sequence shown here is derived from an EMBL/GenBank/DDBJ whole genome shotgun (WGS) entry which is preliminary data.</text>
</comment>
<name>A0ABS6L4G2_9GAMM</name>
<dbReference type="RefSeq" id="WP_129991111.1">
    <property type="nucleotide sequence ID" value="NZ_JAFMOU010000070.1"/>
</dbReference>
<gene>
    <name evidence="1" type="ORF">J1786_16645</name>
</gene>
<keyword evidence="2" id="KW-1185">Reference proteome</keyword>
<evidence type="ECO:0000313" key="1">
    <source>
        <dbReference type="EMBL" id="MBU9836434.1"/>
    </source>
</evidence>
<sequence>MKLLKNVYEYRDWMIKDYLHLDDTFPSVFEPDEIEIDILRQAPKEFPCLVQLVEDESGNYPQFFQFIYRSQVEEWARLFGIVR</sequence>
<evidence type="ECO:0000313" key="2">
    <source>
        <dbReference type="Proteomes" id="UP000699865"/>
    </source>
</evidence>
<protein>
    <submittedName>
        <fullName evidence="1">Uncharacterized protein</fullName>
    </submittedName>
</protein>
<proteinExistence type="predicted"/>
<accession>A0ABS6L4G2</accession>
<dbReference type="Proteomes" id="UP000699865">
    <property type="component" value="Unassembled WGS sequence"/>
</dbReference>